<name>A0A5E7E5E6_PSEFL</name>
<dbReference type="Proteomes" id="UP000326018">
    <property type="component" value="Unassembled WGS sequence"/>
</dbReference>
<evidence type="ECO:0008006" key="4">
    <source>
        <dbReference type="Google" id="ProtNLM"/>
    </source>
</evidence>
<dbReference type="SUPFAM" id="SSF55486">
    <property type="entry name" value="Metalloproteases ('zincins'), catalytic domain"/>
    <property type="match status" value="1"/>
</dbReference>
<dbReference type="EMBL" id="CABVIB010000025">
    <property type="protein sequence ID" value="VVO21853.1"/>
    <property type="molecule type" value="Genomic_DNA"/>
</dbReference>
<dbReference type="OrthoDB" id="5951339at2"/>
<organism evidence="2 3">
    <name type="scientific">Pseudomonas fluorescens</name>
    <dbReference type="NCBI Taxonomy" id="294"/>
    <lineage>
        <taxon>Bacteria</taxon>
        <taxon>Pseudomonadati</taxon>
        <taxon>Pseudomonadota</taxon>
        <taxon>Gammaproteobacteria</taxon>
        <taxon>Pseudomonadales</taxon>
        <taxon>Pseudomonadaceae</taxon>
        <taxon>Pseudomonas</taxon>
    </lineage>
</organism>
<evidence type="ECO:0000256" key="1">
    <source>
        <dbReference type="SAM" id="SignalP"/>
    </source>
</evidence>
<dbReference type="RefSeq" id="WP_150704167.1">
    <property type="nucleotide sequence ID" value="NZ_CABVIB010000025.1"/>
</dbReference>
<feature type="signal peptide" evidence="1">
    <location>
        <begin position="1"/>
        <end position="23"/>
    </location>
</feature>
<dbReference type="AlphaFoldDB" id="A0A5E7E5E6"/>
<accession>A0A5E7E5E6</accession>
<keyword evidence="1" id="KW-0732">Signal</keyword>
<sequence precursor="true">MLKSKISVPLLLLAALISNSAQATIAIDDTPWPAEQPQPKARSLVEPLVSKMPIFIYAFIHDDVLEPQSDIYTKHFLPMVKEIEGFTGRRVSIQFIRNLRTFTDFNYEHENEQTTYLNWYGLASYYRDEKNLPRTRTTKFLLITKNALNNRVAGIAGLGQQTGIASLKSALFVGHEIGHMLDADHEHGDVLFRNGWWCDSYMVPSPNLLNANCHFYTDANQQRISDFLSNVP</sequence>
<proteinExistence type="predicted"/>
<reference evidence="2 3" key="1">
    <citation type="submission" date="2019-09" db="EMBL/GenBank/DDBJ databases">
        <authorList>
            <person name="Chandra G."/>
            <person name="Truman W A."/>
        </authorList>
    </citation>
    <scope>NUCLEOTIDE SEQUENCE [LARGE SCALE GENOMIC DNA]</scope>
    <source>
        <strain evidence="2">PS712</strain>
    </source>
</reference>
<feature type="chain" id="PRO_5022942980" description="Peptidase M12B domain-containing protein" evidence="1">
    <location>
        <begin position="24"/>
        <end position="232"/>
    </location>
</feature>
<protein>
    <recommendedName>
        <fullName evidence="4">Peptidase M12B domain-containing protein</fullName>
    </recommendedName>
</protein>
<evidence type="ECO:0000313" key="2">
    <source>
        <dbReference type="EMBL" id="VVO21853.1"/>
    </source>
</evidence>
<gene>
    <name evidence="2" type="ORF">PS712_04297</name>
</gene>
<evidence type="ECO:0000313" key="3">
    <source>
        <dbReference type="Proteomes" id="UP000326018"/>
    </source>
</evidence>